<dbReference type="EMBL" id="CP136897">
    <property type="protein sequence ID" value="WOL18140.1"/>
    <property type="molecule type" value="Genomic_DNA"/>
</dbReference>
<dbReference type="AlphaFoldDB" id="A0AAQ3L0N8"/>
<keyword evidence="2" id="KW-1185">Reference proteome</keyword>
<gene>
    <name evidence="1" type="ORF">Cni_G26933</name>
</gene>
<protein>
    <submittedName>
        <fullName evidence="1">Uncharacterized protein</fullName>
    </submittedName>
</protein>
<name>A0AAQ3L0N8_9LILI</name>
<proteinExistence type="predicted"/>
<organism evidence="1 2">
    <name type="scientific">Canna indica</name>
    <name type="common">Indian-shot</name>
    <dbReference type="NCBI Taxonomy" id="4628"/>
    <lineage>
        <taxon>Eukaryota</taxon>
        <taxon>Viridiplantae</taxon>
        <taxon>Streptophyta</taxon>
        <taxon>Embryophyta</taxon>
        <taxon>Tracheophyta</taxon>
        <taxon>Spermatophyta</taxon>
        <taxon>Magnoliopsida</taxon>
        <taxon>Liliopsida</taxon>
        <taxon>Zingiberales</taxon>
        <taxon>Cannaceae</taxon>
        <taxon>Canna</taxon>
    </lineage>
</organism>
<dbReference type="Proteomes" id="UP001327560">
    <property type="component" value="Chromosome 8"/>
</dbReference>
<reference evidence="1 2" key="1">
    <citation type="submission" date="2023-10" db="EMBL/GenBank/DDBJ databases">
        <title>Chromosome-scale genome assembly provides insights into flower coloration mechanisms of Canna indica.</title>
        <authorList>
            <person name="Li C."/>
        </authorList>
    </citation>
    <scope>NUCLEOTIDE SEQUENCE [LARGE SCALE GENOMIC DNA]</scope>
    <source>
        <tissue evidence="1">Flower</tissue>
    </source>
</reference>
<evidence type="ECO:0000313" key="1">
    <source>
        <dbReference type="EMBL" id="WOL18140.1"/>
    </source>
</evidence>
<sequence>MVKQLLNQDGWNGMILDSCFGHELKEMIELIVTDCKEGSDKWIWAGSVDWNLTSKAAYFLKNKERSITESNINWRMAAKYWKLVEKELGVVFKYNEEWREGRWLEEGRGYDKKSAQLLTDFIVVSLWALCKNRNEKGKRQKERGENEVKTGEIWVDLFCDAPWRSSNEASSGFVCFRKDDWQFTGCKKDVATKPPQVELKSILFGMQIARSVDWLKVYSDCEKGNKDIEWKTYSSLAGTMVSKENQKDGCRIQGNY</sequence>
<accession>A0AAQ3L0N8</accession>
<evidence type="ECO:0000313" key="2">
    <source>
        <dbReference type="Proteomes" id="UP001327560"/>
    </source>
</evidence>